<dbReference type="InterPro" id="IPR016181">
    <property type="entry name" value="Acyl_CoA_acyltransferase"/>
</dbReference>
<dbReference type="EMBL" id="JBFPJR010000014">
    <property type="protein sequence ID" value="MEX0427951.1"/>
    <property type="molecule type" value="Genomic_DNA"/>
</dbReference>
<evidence type="ECO:0000259" key="1">
    <source>
        <dbReference type="PROSITE" id="PS51186"/>
    </source>
</evidence>
<dbReference type="Pfam" id="PF13302">
    <property type="entry name" value="Acetyltransf_3"/>
    <property type="match status" value="1"/>
</dbReference>
<dbReference type="InterPro" id="IPR000182">
    <property type="entry name" value="GNAT_dom"/>
</dbReference>
<organism evidence="2 3">
    <name type="scientific">Nocardioides eburneus</name>
    <dbReference type="NCBI Taxonomy" id="3231482"/>
    <lineage>
        <taxon>Bacteria</taxon>
        <taxon>Bacillati</taxon>
        <taxon>Actinomycetota</taxon>
        <taxon>Actinomycetes</taxon>
        <taxon>Propionibacteriales</taxon>
        <taxon>Nocardioidaceae</taxon>
        <taxon>Nocardioides</taxon>
    </lineage>
</organism>
<gene>
    <name evidence="2" type="ORF">AB3X52_10000</name>
</gene>
<accession>A0ABV3SYE1</accession>
<dbReference type="Proteomes" id="UP001556631">
    <property type="component" value="Unassembled WGS sequence"/>
</dbReference>
<name>A0ABV3SYE1_9ACTN</name>
<evidence type="ECO:0000313" key="3">
    <source>
        <dbReference type="Proteomes" id="UP001556631"/>
    </source>
</evidence>
<dbReference type="InterPro" id="IPR051531">
    <property type="entry name" value="N-acetyltransferase"/>
</dbReference>
<dbReference type="PANTHER" id="PTHR43792">
    <property type="entry name" value="GNAT FAMILY, PUTATIVE (AFU_ORTHOLOGUE AFUA_3G00765)-RELATED-RELATED"/>
    <property type="match status" value="1"/>
</dbReference>
<protein>
    <submittedName>
        <fullName evidence="2">GNAT family N-acetyltransferase</fullName>
    </submittedName>
</protein>
<keyword evidence="3" id="KW-1185">Reference proteome</keyword>
<sequence>MPDARHVITERLDLSAMSLDDTEELFPIFCDERTWWYDPPGRHIDIEQTRRYATVAAERWSAGLSYWTVRLRATGAVIGSGGVQRHEACSWNLNYRLAPDAQGHGYATELVRAALDAARAADPNSAVIAWIDAHNVPSRRVAERAGLIDHGVRPTPNDGRLRVAYADRALERENDPTRREAQA</sequence>
<dbReference type="SUPFAM" id="SSF55729">
    <property type="entry name" value="Acyl-CoA N-acyltransferases (Nat)"/>
    <property type="match status" value="1"/>
</dbReference>
<reference evidence="2 3" key="1">
    <citation type="submission" date="2024-07" db="EMBL/GenBank/DDBJ databases">
        <authorList>
            <person name="Lee S."/>
            <person name="Kang M."/>
        </authorList>
    </citation>
    <scope>NUCLEOTIDE SEQUENCE [LARGE SCALE GENOMIC DNA]</scope>
    <source>
        <strain evidence="2 3">DS6</strain>
    </source>
</reference>
<comment type="caution">
    <text evidence="2">The sequence shown here is derived from an EMBL/GenBank/DDBJ whole genome shotgun (WGS) entry which is preliminary data.</text>
</comment>
<dbReference type="PANTHER" id="PTHR43792:SF1">
    <property type="entry name" value="N-ACETYLTRANSFERASE DOMAIN-CONTAINING PROTEIN"/>
    <property type="match status" value="1"/>
</dbReference>
<dbReference type="RefSeq" id="WP_367993816.1">
    <property type="nucleotide sequence ID" value="NZ_JBFPJR010000014.1"/>
</dbReference>
<dbReference type="Gene3D" id="3.40.630.30">
    <property type="match status" value="1"/>
</dbReference>
<feature type="domain" description="N-acetyltransferase" evidence="1">
    <location>
        <begin position="12"/>
        <end position="177"/>
    </location>
</feature>
<evidence type="ECO:0000313" key="2">
    <source>
        <dbReference type="EMBL" id="MEX0427951.1"/>
    </source>
</evidence>
<proteinExistence type="predicted"/>
<dbReference type="PROSITE" id="PS51186">
    <property type="entry name" value="GNAT"/>
    <property type="match status" value="1"/>
</dbReference>